<evidence type="ECO:0000313" key="2">
    <source>
        <dbReference type="EMBL" id="CAH0370087.1"/>
    </source>
</evidence>
<sequence>MIPSPMTGNQPQCPHDQCVDACGQDCGAETHRRRKRGRRFGTDGRAFSPRAGPHEAQQRPRDALAALSAAVADNEPRPRTNGPREPVGIENPGAPALVEAAVPPPPPPQPAVAAPPAARVLSAPTGGGAVEAALSALQFSPRTFERRLKAASFRGNPDDGTQCAIDPLSCQFATSPHYTPTGAAFEEAVKTQLRMDIVCNVHAIADEVYACVRSGRHADLGLLRRFVESTVLSGPGPAALAAHAPHPLGPATAYEASVEAHDFAPKLAALALLETNFDIYYAATDPGDAPASVVAPAEVVVDDVDWSERRRLLEAALLRKRERADQSRNTWAQKRDEGTASRGGLSDRCGASGAVLFREFCPMGCAPTGFQRVACGASLCDASGKLVQRPFCKEGCPATDTHVACGSALCDVSGVRRDYCTMGCPATDTHVACGHGLCNASGSRVQRHWCTARCPATGSRVACGGGLCPGEDGQYRRRHWCRCDDVRCGGGFCERSHKRRGECMCGDLRCGFNKPRHLIGRMINKAFAPNLTNDQIDVGLGYTAKQLREALLKTSPWDEATTIDKWNRGELQVDHIFPLARFRDRGAFVDANGMPTPLAFEANALWNLQLLEAAVNNEKSDSYTATCAAGLAQRKACFVAARGGTASFDFARYLELLVADVRAGNHSIGAPAKEP</sequence>
<evidence type="ECO:0008006" key="4">
    <source>
        <dbReference type="Google" id="ProtNLM"/>
    </source>
</evidence>
<dbReference type="AlphaFoldDB" id="A0A8J2WVJ3"/>
<feature type="region of interest" description="Disordered" evidence="1">
    <location>
        <begin position="324"/>
        <end position="346"/>
    </location>
</feature>
<feature type="compositionally biased region" description="Basic and acidic residues" evidence="1">
    <location>
        <begin position="52"/>
        <end position="62"/>
    </location>
</feature>
<keyword evidence="3" id="KW-1185">Reference proteome</keyword>
<feature type="region of interest" description="Disordered" evidence="1">
    <location>
        <begin position="1"/>
        <end position="92"/>
    </location>
</feature>
<proteinExistence type="predicted"/>
<evidence type="ECO:0000313" key="3">
    <source>
        <dbReference type="Proteomes" id="UP000789595"/>
    </source>
</evidence>
<gene>
    <name evidence="2" type="ORF">PECAL_2P32370</name>
</gene>
<protein>
    <recommendedName>
        <fullName evidence="4">DUF1524 domain-containing protein</fullName>
    </recommendedName>
</protein>
<dbReference type="OrthoDB" id="10545854at2759"/>
<reference evidence="2" key="1">
    <citation type="submission" date="2021-11" db="EMBL/GenBank/DDBJ databases">
        <authorList>
            <consortium name="Genoscope - CEA"/>
            <person name="William W."/>
        </authorList>
    </citation>
    <scope>NUCLEOTIDE SEQUENCE</scope>
</reference>
<name>A0A8J2WVJ3_9STRA</name>
<organism evidence="2 3">
    <name type="scientific">Pelagomonas calceolata</name>
    <dbReference type="NCBI Taxonomy" id="35677"/>
    <lineage>
        <taxon>Eukaryota</taxon>
        <taxon>Sar</taxon>
        <taxon>Stramenopiles</taxon>
        <taxon>Ochrophyta</taxon>
        <taxon>Pelagophyceae</taxon>
        <taxon>Pelagomonadales</taxon>
        <taxon>Pelagomonadaceae</taxon>
        <taxon>Pelagomonas</taxon>
    </lineage>
</organism>
<dbReference type="EMBL" id="CAKKNE010000002">
    <property type="protein sequence ID" value="CAH0370087.1"/>
    <property type="molecule type" value="Genomic_DNA"/>
</dbReference>
<evidence type="ECO:0000256" key="1">
    <source>
        <dbReference type="SAM" id="MobiDB-lite"/>
    </source>
</evidence>
<feature type="compositionally biased region" description="Polar residues" evidence="1">
    <location>
        <begin position="1"/>
        <end position="12"/>
    </location>
</feature>
<accession>A0A8J2WVJ3</accession>
<feature type="compositionally biased region" description="Low complexity" evidence="1">
    <location>
        <begin position="63"/>
        <end position="72"/>
    </location>
</feature>
<comment type="caution">
    <text evidence="2">The sequence shown here is derived from an EMBL/GenBank/DDBJ whole genome shotgun (WGS) entry which is preliminary data.</text>
</comment>
<dbReference type="Proteomes" id="UP000789595">
    <property type="component" value="Unassembled WGS sequence"/>
</dbReference>